<organism evidence="1">
    <name type="scientific">Burkholderia sp. M701</name>
    <dbReference type="NCBI Taxonomy" id="326454"/>
    <lineage>
        <taxon>Bacteria</taxon>
        <taxon>Pseudomonadati</taxon>
        <taxon>Pseudomonadota</taxon>
        <taxon>Betaproteobacteria</taxon>
        <taxon>Burkholderiales</taxon>
        <taxon>Burkholderiaceae</taxon>
        <taxon>Burkholderia</taxon>
    </lineage>
</organism>
<protein>
    <submittedName>
        <fullName evidence="1">Uncharacterized protein</fullName>
    </submittedName>
</protein>
<dbReference type="RefSeq" id="WP_023842725.1">
    <property type="nucleotide sequence ID" value="NC_022995.1"/>
</dbReference>
<sequence>MSFFAKTVDRRSRKAMTAFLMDHFRYDTMNSWNRSTSYAHCVKVHRIGLSREQQDAAFKLLGAEGAMDEVDLAIHSFTNSMNGAYTIGFNGRSSGYLVLYHSRYTSSEHKSRCLSCGQLNFKRVAAPLADAEKVMAEEMIRSGFFFEVNQGYLRLPAINAIDLPDADKLAMIAKLKPGLKDATIGNKCGRCGAEGERGRVNITPPRQLDTWPGRDIDQGEDFSEWSMEQLRSRVDLVCAFDRACDEIRDVFIGMLTEYEPVEKTVMVPKTVTVLERRAQS</sequence>
<proteinExistence type="predicted"/>
<dbReference type="EMBL" id="AB853026">
    <property type="protein sequence ID" value="BAO19184.1"/>
    <property type="molecule type" value="Genomic_DNA"/>
</dbReference>
<geneLocation type="plasmid" evidence="1">
    <name>pM7012</name>
</geneLocation>
<evidence type="ECO:0000313" key="1">
    <source>
        <dbReference type="EMBL" id="BAO19184.1"/>
    </source>
</evidence>
<accession>V5YPI2</accession>
<reference evidence="1" key="2">
    <citation type="submission" date="2024-06" db="EMBL/GenBank/DDBJ databases">
        <authorList>
            <person name="Sakai Y."/>
            <person name="Fujii T."/>
        </authorList>
    </citation>
    <scope>NUCLEOTIDE SEQUENCE</scope>
    <source>
        <strain evidence="1">M701</strain>
        <plasmid evidence="1">pM7012</plasmid>
    </source>
</reference>
<keyword evidence="1" id="KW-0614">Plasmid</keyword>
<reference evidence="1" key="1">
    <citation type="journal article" date="2014" name="Microbiology">
        <title>A 2,4-dichlorophenoxyacetic acid degradation plasmid pM7012 discloses distribution of an unclassified megaplasmid group across bacterial species.</title>
        <authorList>
            <person name="Sakai Y."/>
            <person name="Ogawa N."/>
            <person name="Shimomura Y."/>
            <person name="Fujii T."/>
        </authorList>
    </citation>
    <scope>NUCLEOTIDE SEQUENCE</scope>
    <source>
        <strain evidence="1">M701</strain>
    </source>
</reference>
<dbReference type="AlphaFoldDB" id="V5YPI2"/>
<name>V5YPI2_9BURK</name>